<keyword evidence="2 5" id="KW-0812">Transmembrane</keyword>
<dbReference type="InterPro" id="IPR001173">
    <property type="entry name" value="Glyco_trans_2-like"/>
</dbReference>
<dbReference type="AlphaFoldDB" id="S0JSD5"/>
<dbReference type="Pfam" id="PF04138">
    <property type="entry name" value="GtrA_DPMS_TM"/>
    <property type="match status" value="1"/>
</dbReference>
<protein>
    <recommendedName>
        <fullName evidence="10">Glycosyltransferase</fullName>
    </recommendedName>
</protein>
<feature type="domain" description="Glycosyltransferase 2-like" evidence="6">
    <location>
        <begin position="9"/>
        <end position="135"/>
    </location>
</feature>
<keyword evidence="4 5" id="KW-0472">Membrane</keyword>
<evidence type="ECO:0000313" key="8">
    <source>
        <dbReference type="EMBL" id="EOT29836.1"/>
    </source>
</evidence>
<comment type="caution">
    <text evidence="8">The sequence shown here is derived from an EMBL/GenBank/DDBJ whole genome shotgun (WGS) entry which is preliminary data.</text>
</comment>
<sequence length="344" mass="39037">MNETVLLIPSYQPNEETLAFLKVLTNAITVPIVVVDDGSGEHSRSLFEEMETYGITVLSYAENKGKGYALKQGMRYIVAHYPEASWLVTADSDGQHTLPDIQQMIATYLPISGELLLGVRQFYFQQTPLRSWLGNRLTTLIYYVSTGLWLSDTQTGLRKFACHDVPELLEISGDRFEYEMNQLLVLPTKGYHFSTLPITTVYEEKNQGSHFQLIRDSYLVYRPLLTFLVASLSSSLIDVTLFFLLSLVLGESSGALLFATTLARVLSGLYNYQMNRTMVFHSQTSIRHSFWKYGVLFIAQLLLSWLGVSWFARLLPSVLISKIIVDSCLFVASFIIQRRMVFAN</sequence>
<dbReference type="eggNOG" id="COG1216">
    <property type="taxonomic scope" value="Bacteria"/>
</dbReference>
<dbReference type="GO" id="GO:0000271">
    <property type="term" value="P:polysaccharide biosynthetic process"/>
    <property type="evidence" value="ECO:0007669"/>
    <property type="project" value="InterPro"/>
</dbReference>
<dbReference type="STRING" id="41997.RV16_GL000367"/>
<evidence type="ECO:0000313" key="9">
    <source>
        <dbReference type="Proteomes" id="UP000014136"/>
    </source>
</evidence>
<feature type="transmembrane region" description="Helical" evidence="5">
    <location>
        <begin position="224"/>
        <end position="249"/>
    </location>
</feature>
<evidence type="ECO:0008006" key="10">
    <source>
        <dbReference type="Google" id="ProtNLM"/>
    </source>
</evidence>
<dbReference type="SUPFAM" id="SSF53448">
    <property type="entry name" value="Nucleotide-diphospho-sugar transferases"/>
    <property type="match status" value="1"/>
</dbReference>
<dbReference type="RefSeq" id="WP_016174334.1">
    <property type="nucleotide sequence ID" value="NZ_KE136389.1"/>
</dbReference>
<keyword evidence="3 5" id="KW-1133">Transmembrane helix</keyword>
<dbReference type="HOGENOM" id="CLU_033536_2_0_9"/>
<evidence type="ECO:0000256" key="4">
    <source>
        <dbReference type="ARBA" id="ARBA00023136"/>
    </source>
</evidence>
<dbReference type="GO" id="GO:0016020">
    <property type="term" value="C:membrane"/>
    <property type="evidence" value="ECO:0007669"/>
    <property type="project" value="UniProtKB-SubCell"/>
</dbReference>
<feature type="domain" description="GtrA/DPMS transmembrane" evidence="7">
    <location>
        <begin position="227"/>
        <end position="342"/>
    </location>
</feature>
<gene>
    <name evidence="8" type="ORF">OMQ_00526</name>
</gene>
<dbReference type="EMBL" id="AHYT01000002">
    <property type="protein sequence ID" value="EOT29836.1"/>
    <property type="molecule type" value="Genomic_DNA"/>
</dbReference>
<name>S0JSD5_9ENTE</name>
<keyword evidence="9" id="KW-1185">Reference proteome</keyword>
<dbReference type="PANTHER" id="PTHR10859">
    <property type="entry name" value="GLYCOSYL TRANSFERASE"/>
    <property type="match status" value="1"/>
</dbReference>
<feature type="transmembrane region" description="Helical" evidence="5">
    <location>
        <begin position="318"/>
        <end position="336"/>
    </location>
</feature>
<dbReference type="PATRIC" id="fig|1139996.3.peg.519"/>
<dbReference type="PANTHER" id="PTHR10859:SF114">
    <property type="entry name" value="DOLICHOL-PHOSPHATE MANNOSYLTRANSFERASE"/>
    <property type="match status" value="1"/>
</dbReference>
<comment type="subcellular location">
    <subcellularLocation>
        <location evidence="1">Membrane</location>
        <topology evidence="1">Multi-pass membrane protein</topology>
    </subcellularLocation>
</comment>
<evidence type="ECO:0000256" key="1">
    <source>
        <dbReference type="ARBA" id="ARBA00004141"/>
    </source>
</evidence>
<evidence type="ECO:0000256" key="5">
    <source>
        <dbReference type="SAM" id="Phobius"/>
    </source>
</evidence>
<dbReference type="GO" id="GO:0006487">
    <property type="term" value="P:protein N-linked glycosylation"/>
    <property type="evidence" value="ECO:0007669"/>
    <property type="project" value="TreeGrafter"/>
</dbReference>
<dbReference type="CDD" id="cd04179">
    <property type="entry name" value="DPM_DPG-synthase_like"/>
    <property type="match status" value="1"/>
</dbReference>
<dbReference type="InterPro" id="IPR007267">
    <property type="entry name" value="GtrA_DPMS_TM"/>
</dbReference>
<dbReference type="Pfam" id="PF00535">
    <property type="entry name" value="Glycos_transf_2"/>
    <property type="match status" value="1"/>
</dbReference>
<evidence type="ECO:0000256" key="3">
    <source>
        <dbReference type="ARBA" id="ARBA00022989"/>
    </source>
</evidence>
<reference evidence="8 9" key="1">
    <citation type="submission" date="2013-03" db="EMBL/GenBank/DDBJ databases">
        <title>The Genome Sequence of Enterococcus saccharolyticus ATCC_43076 (Illumina only assembly).</title>
        <authorList>
            <consortium name="The Broad Institute Genomics Platform"/>
            <consortium name="The Broad Institute Genome Sequencing Center for Infectious Disease"/>
            <person name="Earl A."/>
            <person name="Russ C."/>
            <person name="Gilmore M."/>
            <person name="Surin D."/>
            <person name="Walker B."/>
            <person name="Young S."/>
            <person name="Zeng Q."/>
            <person name="Gargeya S."/>
            <person name="Fitzgerald M."/>
            <person name="Haas B."/>
            <person name="Abouelleil A."/>
            <person name="Allen A.W."/>
            <person name="Alvarado L."/>
            <person name="Arachchi H.M."/>
            <person name="Berlin A.M."/>
            <person name="Chapman S.B."/>
            <person name="Gainer-Dewar J."/>
            <person name="Goldberg J."/>
            <person name="Griggs A."/>
            <person name="Gujja S."/>
            <person name="Hansen M."/>
            <person name="Howarth C."/>
            <person name="Imamovic A."/>
            <person name="Ireland A."/>
            <person name="Larimer J."/>
            <person name="McCowan C."/>
            <person name="Murphy C."/>
            <person name="Pearson M."/>
            <person name="Poon T.W."/>
            <person name="Priest M."/>
            <person name="Roberts A."/>
            <person name="Saif S."/>
            <person name="Shea T."/>
            <person name="Sisk P."/>
            <person name="Sykes S."/>
            <person name="Wortman J."/>
            <person name="Nusbaum C."/>
            <person name="Birren B."/>
        </authorList>
    </citation>
    <scope>NUCLEOTIDE SEQUENCE [LARGE SCALE GENOMIC DNA]</scope>
    <source>
        <strain evidence="8 9">ATCC 43076</strain>
    </source>
</reference>
<evidence type="ECO:0000259" key="7">
    <source>
        <dbReference type="Pfam" id="PF04138"/>
    </source>
</evidence>
<accession>S0JSD5</accession>
<proteinExistence type="predicted"/>
<dbReference type="Proteomes" id="UP000014136">
    <property type="component" value="Unassembled WGS sequence"/>
</dbReference>
<evidence type="ECO:0000256" key="2">
    <source>
        <dbReference type="ARBA" id="ARBA00022692"/>
    </source>
</evidence>
<feature type="transmembrane region" description="Helical" evidence="5">
    <location>
        <begin position="293"/>
        <end position="312"/>
    </location>
</feature>
<dbReference type="InterPro" id="IPR029044">
    <property type="entry name" value="Nucleotide-diphossugar_trans"/>
</dbReference>
<dbReference type="Gene3D" id="3.90.550.10">
    <property type="entry name" value="Spore Coat Polysaccharide Biosynthesis Protein SpsA, Chain A"/>
    <property type="match status" value="1"/>
</dbReference>
<dbReference type="OrthoDB" id="9810303at2"/>
<feature type="transmembrane region" description="Helical" evidence="5">
    <location>
        <begin position="255"/>
        <end position="272"/>
    </location>
</feature>
<evidence type="ECO:0000259" key="6">
    <source>
        <dbReference type="Pfam" id="PF00535"/>
    </source>
</evidence>
<organism evidence="8 9">
    <name type="scientific">Enterococcus saccharolyticus subsp. saccharolyticus ATCC 43076</name>
    <dbReference type="NCBI Taxonomy" id="1139996"/>
    <lineage>
        <taxon>Bacteria</taxon>
        <taxon>Bacillati</taxon>
        <taxon>Bacillota</taxon>
        <taxon>Bacilli</taxon>
        <taxon>Lactobacillales</taxon>
        <taxon>Enterococcaceae</taxon>
        <taxon>Enterococcus</taxon>
    </lineage>
</organism>